<feature type="active site" description="Proton donor" evidence="3">
    <location>
        <position position="317"/>
    </location>
</feature>
<dbReference type="InterPro" id="IPR016292">
    <property type="entry name" value="Epoxide_hydrolase"/>
</dbReference>
<evidence type="ECO:0000313" key="6">
    <source>
        <dbReference type="Proteomes" id="UP000664521"/>
    </source>
</evidence>
<protein>
    <recommendedName>
        <fullName evidence="4">Epoxide hydrolase N-terminal domain-containing protein</fullName>
    </recommendedName>
</protein>
<dbReference type="GO" id="GO:0097176">
    <property type="term" value="P:epoxide metabolic process"/>
    <property type="evidence" value="ECO:0007669"/>
    <property type="project" value="TreeGrafter"/>
</dbReference>
<gene>
    <name evidence="5" type="ORF">HETSPECPRED_001089</name>
</gene>
<keyword evidence="6" id="KW-1185">Reference proteome</keyword>
<dbReference type="GO" id="GO:0004301">
    <property type="term" value="F:epoxide hydrolase activity"/>
    <property type="evidence" value="ECO:0007669"/>
    <property type="project" value="TreeGrafter"/>
</dbReference>
<feature type="active site" description="Nucleophile" evidence="3">
    <location>
        <position position="196"/>
    </location>
</feature>
<dbReference type="PANTHER" id="PTHR21661">
    <property type="entry name" value="EPOXIDE HYDROLASE 1-RELATED"/>
    <property type="match status" value="1"/>
</dbReference>
<evidence type="ECO:0000259" key="4">
    <source>
        <dbReference type="Pfam" id="PF06441"/>
    </source>
</evidence>
<evidence type="ECO:0000256" key="2">
    <source>
        <dbReference type="ARBA" id="ARBA00022801"/>
    </source>
</evidence>
<evidence type="ECO:0000256" key="1">
    <source>
        <dbReference type="ARBA" id="ARBA00010088"/>
    </source>
</evidence>
<dbReference type="InterPro" id="IPR029058">
    <property type="entry name" value="AB_hydrolase_fold"/>
</dbReference>
<dbReference type="Proteomes" id="UP000664521">
    <property type="component" value="Unassembled WGS sequence"/>
</dbReference>
<dbReference type="AlphaFoldDB" id="A0A8H3J0L2"/>
<evidence type="ECO:0000256" key="3">
    <source>
        <dbReference type="PIRSR" id="PIRSR001112-1"/>
    </source>
</evidence>
<dbReference type="OrthoDB" id="7130006at2759"/>
<dbReference type="PANTHER" id="PTHR21661:SF39">
    <property type="entry name" value="HYDROLASE, PUTATIVE (AFU_ORTHOLOGUE AFUA_3G08960)-RELATED"/>
    <property type="match status" value="1"/>
</dbReference>
<feature type="active site" description="Proton acceptor" evidence="3">
    <location>
        <position position="373"/>
    </location>
</feature>
<reference evidence="5" key="1">
    <citation type="submission" date="2021-03" db="EMBL/GenBank/DDBJ databases">
        <authorList>
            <person name="Tagirdzhanova G."/>
        </authorList>
    </citation>
    <scope>NUCLEOTIDE SEQUENCE</scope>
</reference>
<feature type="domain" description="Epoxide hydrolase N-terminal" evidence="4">
    <location>
        <begin position="15"/>
        <end position="127"/>
    </location>
</feature>
<comment type="caution">
    <text evidence="5">The sequence shown here is derived from an EMBL/GenBank/DDBJ whole genome shotgun (WGS) entry which is preliminary data.</text>
</comment>
<dbReference type="Gene3D" id="3.40.50.1820">
    <property type="entry name" value="alpha/beta hydrolase"/>
    <property type="match status" value="1"/>
</dbReference>
<dbReference type="PIRSF" id="PIRSF001112">
    <property type="entry name" value="Epoxide_hydrolase"/>
    <property type="match status" value="1"/>
</dbReference>
<dbReference type="InterPro" id="IPR010497">
    <property type="entry name" value="Epoxide_hydro_N"/>
</dbReference>
<dbReference type="EMBL" id="CAJPDS010000114">
    <property type="protein sequence ID" value="CAF9938485.1"/>
    <property type="molecule type" value="Genomic_DNA"/>
</dbReference>
<dbReference type="PRINTS" id="PR00412">
    <property type="entry name" value="EPOXHYDRLASE"/>
</dbReference>
<organism evidence="5 6">
    <name type="scientific">Heterodermia speciosa</name>
    <dbReference type="NCBI Taxonomy" id="116794"/>
    <lineage>
        <taxon>Eukaryota</taxon>
        <taxon>Fungi</taxon>
        <taxon>Dikarya</taxon>
        <taxon>Ascomycota</taxon>
        <taxon>Pezizomycotina</taxon>
        <taxon>Lecanoromycetes</taxon>
        <taxon>OSLEUM clade</taxon>
        <taxon>Lecanoromycetidae</taxon>
        <taxon>Caliciales</taxon>
        <taxon>Physciaceae</taxon>
        <taxon>Heterodermia</taxon>
    </lineage>
</organism>
<evidence type="ECO:0000313" key="5">
    <source>
        <dbReference type="EMBL" id="CAF9938485.1"/>
    </source>
</evidence>
<name>A0A8H3J0L2_9LECA</name>
<comment type="similarity">
    <text evidence="1">Belongs to the peptidase S33 family.</text>
</comment>
<proteinExistence type="inferred from homology"/>
<dbReference type="Pfam" id="PF06441">
    <property type="entry name" value="EHN"/>
    <property type="match status" value="1"/>
</dbReference>
<keyword evidence="2" id="KW-0378">Hydrolase</keyword>
<dbReference type="InterPro" id="IPR000639">
    <property type="entry name" value="Epox_hydrolase-like"/>
</dbReference>
<accession>A0A8H3J0L2</accession>
<dbReference type="SUPFAM" id="SSF53474">
    <property type="entry name" value="alpha/beta-Hydrolases"/>
    <property type="match status" value="1"/>
</dbReference>
<sequence length="403" mass="44898">MASTFGELPKDAKSIESFKLSIQDSSLEELQTLLRLSKIGPTTWESSQDDRRYGVTAGWLASAKEHWINRFDWRSCESHINSFPQFIATIDEDGERYDIHFTALFSKKADAVPIIALHGWPGSFLEFLPILSILKEKYTPETLPYHFIVPSLPGYTLSSGPGPTKPLTMPKATLLLDQLMTHNLPFHSGYIASGGDVGSSVARLLAATHSACKGMHINLCFMGQPASIPLSSLTDQERGFVQRGQKFRDTSSAYAMAHGTRPSTIGLALTTSPLALLAWIGEKFLAWSDEDPSLETILESVSLYWFTETMARCLYPYRQTWDKERQGHDAPELYVAKPFGYSLFPREVIAVPRSWAATTGDLSWFRQHDAGGHFAALEKPGEMLGDIEDFARHVRERGVTFGS</sequence>